<evidence type="ECO:0000256" key="6">
    <source>
        <dbReference type="ARBA" id="ARBA00022801"/>
    </source>
</evidence>
<comment type="subcellular location">
    <subcellularLocation>
        <location evidence="2 14">Nucleus</location>
    </subcellularLocation>
</comment>
<dbReference type="InterPro" id="IPR032284">
    <property type="entry name" value="RecQ_Zn-bd"/>
</dbReference>
<evidence type="ECO:0000256" key="2">
    <source>
        <dbReference type="ARBA" id="ARBA00004123"/>
    </source>
</evidence>
<dbReference type="CDD" id="cd18794">
    <property type="entry name" value="SF2_C_RecQ"/>
    <property type="match status" value="1"/>
</dbReference>
<keyword evidence="7 14" id="KW-0347">Helicase</keyword>
<evidence type="ECO:0000256" key="4">
    <source>
        <dbReference type="ARBA" id="ARBA00022723"/>
    </source>
</evidence>
<dbReference type="PROSITE" id="PS51194">
    <property type="entry name" value="HELICASE_CTER"/>
    <property type="match status" value="1"/>
</dbReference>
<evidence type="ECO:0000256" key="9">
    <source>
        <dbReference type="ARBA" id="ARBA00022840"/>
    </source>
</evidence>
<proteinExistence type="inferred from homology"/>
<dbReference type="CDD" id="cd18015">
    <property type="entry name" value="DEXHc_RecQ1"/>
    <property type="match status" value="1"/>
</dbReference>
<dbReference type="SUPFAM" id="SSF52540">
    <property type="entry name" value="P-loop containing nucleoside triphosphate hydrolases"/>
    <property type="match status" value="1"/>
</dbReference>
<evidence type="ECO:0000313" key="17">
    <source>
        <dbReference type="EMBL" id="CEK84262.1"/>
    </source>
</evidence>
<dbReference type="EC" id="5.6.2.4" evidence="14"/>
<dbReference type="Gene3D" id="3.40.50.300">
    <property type="entry name" value="P-loop containing nucleotide triphosphate hydrolases"/>
    <property type="match status" value="2"/>
</dbReference>
<keyword evidence="12 14" id="KW-0539">Nucleus</keyword>
<evidence type="ECO:0000256" key="3">
    <source>
        <dbReference type="ARBA" id="ARBA00005446"/>
    </source>
</evidence>
<evidence type="ECO:0000259" key="16">
    <source>
        <dbReference type="PROSITE" id="PS51194"/>
    </source>
</evidence>
<dbReference type="GO" id="GO:0046872">
    <property type="term" value="F:metal ion binding"/>
    <property type="evidence" value="ECO:0007669"/>
    <property type="project" value="UniProtKB-KW"/>
</dbReference>
<accession>A0A0B7AUF3</accession>
<evidence type="ECO:0000259" key="15">
    <source>
        <dbReference type="PROSITE" id="PS51192"/>
    </source>
</evidence>
<dbReference type="EMBL" id="HACG01037397">
    <property type="protein sequence ID" value="CEK84262.1"/>
    <property type="molecule type" value="Transcribed_RNA"/>
</dbReference>
<dbReference type="FunFam" id="3.40.50.300:FF:000296">
    <property type="entry name" value="ATP-dependent DNA helicase RecQ"/>
    <property type="match status" value="1"/>
</dbReference>
<dbReference type="InterPro" id="IPR036388">
    <property type="entry name" value="WH-like_DNA-bd_sf"/>
</dbReference>
<dbReference type="GO" id="GO:0009378">
    <property type="term" value="F:four-way junction helicase activity"/>
    <property type="evidence" value="ECO:0007669"/>
    <property type="project" value="TreeGrafter"/>
</dbReference>
<dbReference type="Pfam" id="PF16124">
    <property type="entry name" value="RecQ_Zn_bind"/>
    <property type="match status" value="1"/>
</dbReference>
<protein>
    <recommendedName>
        <fullName evidence="14">ATP-dependent DNA helicase</fullName>
        <ecNumber evidence="14">5.6.2.4</ecNumber>
    </recommendedName>
</protein>
<dbReference type="SMART" id="SM00490">
    <property type="entry name" value="HELICc"/>
    <property type="match status" value="1"/>
</dbReference>
<dbReference type="NCBIfam" id="TIGR00614">
    <property type="entry name" value="recQ_fam"/>
    <property type="match status" value="1"/>
</dbReference>
<evidence type="ECO:0000256" key="7">
    <source>
        <dbReference type="ARBA" id="ARBA00022806"/>
    </source>
</evidence>
<keyword evidence="5 14" id="KW-0547">Nucleotide-binding</keyword>
<dbReference type="Pfam" id="PF00270">
    <property type="entry name" value="DEAD"/>
    <property type="match status" value="1"/>
</dbReference>
<dbReference type="GO" id="GO:0005694">
    <property type="term" value="C:chromosome"/>
    <property type="evidence" value="ECO:0007669"/>
    <property type="project" value="TreeGrafter"/>
</dbReference>
<dbReference type="GO" id="GO:0016887">
    <property type="term" value="F:ATP hydrolysis activity"/>
    <property type="evidence" value="ECO:0007669"/>
    <property type="project" value="RHEA"/>
</dbReference>
<evidence type="ECO:0000256" key="8">
    <source>
        <dbReference type="ARBA" id="ARBA00022833"/>
    </source>
</evidence>
<dbReference type="SMART" id="SM00487">
    <property type="entry name" value="DEXDc"/>
    <property type="match status" value="1"/>
</dbReference>
<keyword evidence="10" id="KW-0238">DNA-binding</keyword>
<dbReference type="InterPro" id="IPR002464">
    <property type="entry name" value="DNA/RNA_helicase_DEAH_CS"/>
</dbReference>
<dbReference type="GO" id="GO:0003677">
    <property type="term" value="F:DNA binding"/>
    <property type="evidence" value="ECO:0007669"/>
    <property type="project" value="UniProtKB-KW"/>
</dbReference>
<dbReference type="GO" id="GO:0005634">
    <property type="term" value="C:nucleus"/>
    <property type="evidence" value="ECO:0007669"/>
    <property type="project" value="UniProtKB-SubCell"/>
</dbReference>
<evidence type="ECO:0000256" key="12">
    <source>
        <dbReference type="ARBA" id="ARBA00023242"/>
    </source>
</evidence>
<comment type="catalytic activity">
    <reaction evidence="13 14">
        <text>Couples ATP hydrolysis with the unwinding of duplex DNA by translocating in the 3'-5' direction.</text>
        <dbReference type="EC" id="5.6.2.4"/>
    </reaction>
</comment>
<keyword evidence="11" id="KW-0413">Isomerase</keyword>
<comment type="catalytic activity">
    <reaction evidence="14">
        <text>ATP + H2O = ADP + phosphate + H(+)</text>
        <dbReference type="Rhea" id="RHEA:13065"/>
        <dbReference type="ChEBI" id="CHEBI:15377"/>
        <dbReference type="ChEBI" id="CHEBI:15378"/>
        <dbReference type="ChEBI" id="CHEBI:30616"/>
        <dbReference type="ChEBI" id="CHEBI:43474"/>
        <dbReference type="ChEBI" id="CHEBI:456216"/>
    </reaction>
</comment>
<dbReference type="PANTHER" id="PTHR13710:SF105">
    <property type="entry name" value="ATP-DEPENDENT DNA HELICASE Q1"/>
    <property type="match status" value="1"/>
</dbReference>
<evidence type="ECO:0000256" key="1">
    <source>
        <dbReference type="ARBA" id="ARBA00001947"/>
    </source>
</evidence>
<feature type="domain" description="Helicase ATP-binding" evidence="15">
    <location>
        <begin position="6"/>
        <end position="181"/>
    </location>
</feature>
<keyword evidence="4" id="KW-0479">Metal-binding</keyword>
<feature type="domain" description="Helicase C-terminal" evidence="16">
    <location>
        <begin position="205"/>
        <end position="357"/>
    </location>
</feature>
<dbReference type="GO" id="GO:0005524">
    <property type="term" value="F:ATP binding"/>
    <property type="evidence" value="ECO:0007669"/>
    <property type="project" value="UniProtKB-KW"/>
</dbReference>
<sequence>MQRQTMNATLSKEDCFLIMPTGGGKSLCFQLPALVDKGLTLVVSPLVSLMEDQQIALEQLNIPSAILNASTSKENLKHVQDDMVKPNGELKMLYVTPEKLAKSKRFMNRLEKCYAVGNLARLVIDEVHCCSQWGHDFRPDYKFLGIMKRQFPNAPILGLTATATTRVLEDVKKILNIPKSLLFKASFNRPNLYFEVCEKPSTQKDFMDVLYHLISHRFSGQSGIVYCFSRKDSEEVTTDLQSRGIKAGCYHSDMTPSSRSTVHRKWLSGDIQVVVATVAFGMGIDKPNVRFVIHHSLSKSMENLYQESGRAGRDGKRSDCILFYRLADVAKQSTMVFTEMTGLQNLHSIIKYCIDVGSCRRSLIAHHFGEVWNMSDCSNMCDHCDKTRSNGPIGQKDVTKYCVDVLSILKSAVEIDQRMTAAKLIEAWYGRGLLKVKPSSTPSFGKETAERILAHMLVSSYLQEDFHFTAYSTICYIVPGPKAKLLQNNVSKSSWTLKVANLQSELTNLL</sequence>
<dbReference type="AlphaFoldDB" id="A0A0B7AUF3"/>
<evidence type="ECO:0000256" key="13">
    <source>
        <dbReference type="ARBA" id="ARBA00034617"/>
    </source>
</evidence>
<organism evidence="17">
    <name type="scientific">Arion vulgaris</name>
    <dbReference type="NCBI Taxonomy" id="1028688"/>
    <lineage>
        <taxon>Eukaryota</taxon>
        <taxon>Metazoa</taxon>
        <taxon>Spiralia</taxon>
        <taxon>Lophotrochozoa</taxon>
        <taxon>Mollusca</taxon>
        <taxon>Gastropoda</taxon>
        <taxon>Heterobranchia</taxon>
        <taxon>Euthyneura</taxon>
        <taxon>Panpulmonata</taxon>
        <taxon>Eupulmonata</taxon>
        <taxon>Stylommatophora</taxon>
        <taxon>Helicina</taxon>
        <taxon>Arionoidea</taxon>
        <taxon>Arionidae</taxon>
        <taxon>Arion</taxon>
    </lineage>
</organism>
<name>A0A0B7AUF3_9EUPU</name>
<evidence type="ECO:0000256" key="14">
    <source>
        <dbReference type="RuleBase" id="RU364117"/>
    </source>
</evidence>
<dbReference type="GO" id="GO:0000724">
    <property type="term" value="P:double-strand break repair via homologous recombination"/>
    <property type="evidence" value="ECO:0007669"/>
    <property type="project" value="TreeGrafter"/>
</dbReference>
<dbReference type="GO" id="GO:0005737">
    <property type="term" value="C:cytoplasm"/>
    <property type="evidence" value="ECO:0007669"/>
    <property type="project" value="TreeGrafter"/>
</dbReference>
<gene>
    <name evidence="17" type="primary">ORF141724</name>
</gene>
<evidence type="ECO:0000256" key="10">
    <source>
        <dbReference type="ARBA" id="ARBA00023125"/>
    </source>
</evidence>
<dbReference type="InterPro" id="IPR011545">
    <property type="entry name" value="DEAD/DEAH_box_helicase_dom"/>
</dbReference>
<keyword evidence="9 14" id="KW-0067">ATP-binding</keyword>
<dbReference type="Gene3D" id="1.10.10.10">
    <property type="entry name" value="Winged helix-like DNA-binding domain superfamily/Winged helix DNA-binding domain"/>
    <property type="match status" value="1"/>
</dbReference>
<comment type="similarity">
    <text evidence="3 14">Belongs to the helicase family. RecQ subfamily.</text>
</comment>
<dbReference type="GO" id="GO:0043138">
    <property type="term" value="F:3'-5' DNA helicase activity"/>
    <property type="evidence" value="ECO:0007669"/>
    <property type="project" value="UniProtKB-EC"/>
</dbReference>
<dbReference type="InterPro" id="IPR001650">
    <property type="entry name" value="Helicase_C-like"/>
</dbReference>
<comment type="cofactor">
    <cofactor evidence="1">
        <name>Zn(2+)</name>
        <dbReference type="ChEBI" id="CHEBI:29105"/>
    </cofactor>
</comment>
<dbReference type="InterPro" id="IPR004589">
    <property type="entry name" value="DNA_helicase_ATP-dep_RecQ"/>
</dbReference>
<keyword evidence="8" id="KW-0862">Zinc</keyword>
<dbReference type="PROSITE" id="PS00690">
    <property type="entry name" value="DEAH_ATP_HELICASE"/>
    <property type="match status" value="1"/>
</dbReference>
<dbReference type="PROSITE" id="PS51192">
    <property type="entry name" value="HELICASE_ATP_BIND_1"/>
    <property type="match status" value="1"/>
</dbReference>
<dbReference type="FunFam" id="3.40.50.300:FF:000596">
    <property type="entry name" value="ATP-dependent DNA helicase"/>
    <property type="match status" value="1"/>
</dbReference>
<dbReference type="InterPro" id="IPR014001">
    <property type="entry name" value="Helicase_ATP-bd"/>
</dbReference>
<evidence type="ECO:0000256" key="11">
    <source>
        <dbReference type="ARBA" id="ARBA00023235"/>
    </source>
</evidence>
<dbReference type="InterPro" id="IPR027417">
    <property type="entry name" value="P-loop_NTPase"/>
</dbReference>
<reference evidence="17" key="1">
    <citation type="submission" date="2014-12" db="EMBL/GenBank/DDBJ databases">
        <title>Insight into the proteome of Arion vulgaris.</title>
        <authorList>
            <person name="Aradska J."/>
            <person name="Bulat T."/>
            <person name="Smidak R."/>
            <person name="Sarate P."/>
            <person name="Gangsoo J."/>
            <person name="Sialana F."/>
            <person name="Bilban M."/>
            <person name="Lubec G."/>
        </authorList>
    </citation>
    <scope>NUCLEOTIDE SEQUENCE</scope>
    <source>
        <tissue evidence="17">Skin</tissue>
    </source>
</reference>
<dbReference type="PANTHER" id="PTHR13710">
    <property type="entry name" value="DNA HELICASE RECQ FAMILY MEMBER"/>
    <property type="match status" value="1"/>
</dbReference>
<keyword evidence="6 14" id="KW-0378">Hydrolase</keyword>
<dbReference type="Pfam" id="PF00271">
    <property type="entry name" value="Helicase_C"/>
    <property type="match status" value="1"/>
</dbReference>
<evidence type="ECO:0000256" key="5">
    <source>
        <dbReference type="ARBA" id="ARBA00022741"/>
    </source>
</evidence>